<evidence type="ECO:0008006" key="4">
    <source>
        <dbReference type="Google" id="ProtNLM"/>
    </source>
</evidence>
<gene>
    <name evidence="2" type="ORF">Ddye_026204</name>
</gene>
<dbReference type="PANTHER" id="PTHR45023">
    <property type="match status" value="1"/>
</dbReference>
<protein>
    <recommendedName>
        <fullName evidence="4">No apical meristem-associated C-terminal domain-containing protein</fullName>
    </recommendedName>
</protein>
<name>A0AAD9TLR5_9ROSI</name>
<sequence>MPQANQFGLLNIPFHPNFDFISKNVSYPSHIHQQFGSGFSFQSLLNAPKLPFDTQTSNTSKGSNKKCEATRKSNIPQTSSLNKKWTKAEEVALTKAWLYVFVDSDIGNSQKNLVMWNHILKTWRDNMGAYDEARTANSLGCRWGKILAAVNKFHALHERLERAPQSGTTSEDMKRETIRMYEDLTNGKPFKYEHCWEILIKNPNGVQKNLPRQMRPTNKNLSMIVIVRCLFPIKEMITCDVEQVGRKGTKEKKRRLNDEKGVVDALFNLQSTLERQIKVNEEELELKREKDKKEFQLREQTMKK</sequence>
<dbReference type="PANTHER" id="PTHR45023:SF4">
    <property type="entry name" value="GLYCINE-RICH PROTEIN-RELATED"/>
    <property type="match status" value="1"/>
</dbReference>
<keyword evidence="3" id="KW-1185">Reference proteome</keyword>
<feature type="coiled-coil region" evidence="1">
    <location>
        <begin position="270"/>
        <end position="299"/>
    </location>
</feature>
<dbReference type="AlphaFoldDB" id="A0AAD9TLR5"/>
<evidence type="ECO:0000313" key="2">
    <source>
        <dbReference type="EMBL" id="KAK2638409.1"/>
    </source>
</evidence>
<keyword evidence="1" id="KW-0175">Coiled coil</keyword>
<evidence type="ECO:0000313" key="3">
    <source>
        <dbReference type="Proteomes" id="UP001280121"/>
    </source>
</evidence>
<dbReference type="Proteomes" id="UP001280121">
    <property type="component" value="Unassembled WGS sequence"/>
</dbReference>
<comment type="caution">
    <text evidence="2">The sequence shown here is derived from an EMBL/GenBank/DDBJ whole genome shotgun (WGS) entry which is preliminary data.</text>
</comment>
<proteinExistence type="predicted"/>
<accession>A0AAD9TLR5</accession>
<dbReference type="EMBL" id="JANJYI010000008">
    <property type="protein sequence ID" value="KAK2638409.1"/>
    <property type="molecule type" value="Genomic_DNA"/>
</dbReference>
<organism evidence="2 3">
    <name type="scientific">Dipteronia dyeriana</name>
    <dbReference type="NCBI Taxonomy" id="168575"/>
    <lineage>
        <taxon>Eukaryota</taxon>
        <taxon>Viridiplantae</taxon>
        <taxon>Streptophyta</taxon>
        <taxon>Embryophyta</taxon>
        <taxon>Tracheophyta</taxon>
        <taxon>Spermatophyta</taxon>
        <taxon>Magnoliopsida</taxon>
        <taxon>eudicotyledons</taxon>
        <taxon>Gunneridae</taxon>
        <taxon>Pentapetalae</taxon>
        <taxon>rosids</taxon>
        <taxon>malvids</taxon>
        <taxon>Sapindales</taxon>
        <taxon>Sapindaceae</taxon>
        <taxon>Hippocastanoideae</taxon>
        <taxon>Acereae</taxon>
        <taxon>Dipteronia</taxon>
    </lineage>
</organism>
<reference evidence="2" key="1">
    <citation type="journal article" date="2023" name="Plant J.">
        <title>Genome sequences and population genomics provide insights into the demographic history, inbreeding, and mutation load of two 'living fossil' tree species of Dipteronia.</title>
        <authorList>
            <person name="Feng Y."/>
            <person name="Comes H.P."/>
            <person name="Chen J."/>
            <person name="Zhu S."/>
            <person name="Lu R."/>
            <person name="Zhang X."/>
            <person name="Li P."/>
            <person name="Qiu J."/>
            <person name="Olsen K.M."/>
            <person name="Qiu Y."/>
        </authorList>
    </citation>
    <scope>NUCLEOTIDE SEQUENCE</scope>
    <source>
        <strain evidence="2">KIB01</strain>
    </source>
</reference>
<evidence type="ECO:0000256" key="1">
    <source>
        <dbReference type="SAM" id="Coils"/>
    </source>
</evidence>